<dbReference type="Proteomes" id="UP000663864">
    <property type="component" value="Unassembled WGS sequence"/>
</dbReference>
<feature type="disulfide bond" evidence="6">
    <location>
        <begin position="133"/>
        <end position="150"/>
    </location>
</feature>
<dbReference type="SUPFAM" id="SSF57184">
    <property type="entry name" value="Growth factor receptor domain"/>
    <property type="match status" value="1"/>
</dbReference>
<dbReference type="PROSITE" id="PS50026">
    <property type="entry name" value="EGF_3"/>
    <property type="match status" value="10"/>
</dbReference>
<dbReference type="CDD" id="cd00054">
    <property type="entry name" value="EGF_CA"/>
    <property type="match status" value="4"/>
</dbReference>
<dbReference type="FunFam" id="2.10.25.10:FF:000122">
    <property type="entry name" value="Protein crumbs homolog 2"/>
    <property type="match status" value="1"/>
</dbReference>
<dbReference type="InterPro" id="IPR051022">
    <property type="entry name" value="Notch_Cell-Fate_Det"/>
</dbReference>
<feature type="disulfide bond" evidence="6">
    <location>
        <begin position="410"/>
        <end position="419"/>
    </location>
</feature>
<dbReference type="SMART" id="SM00179">
    <property type="entry name" value="EGF_CA"/>
    <property type="match status" value="6"/>
</dbReference>
<evidence type="ECO:0000256" key="6">
    <source>
        <dbReference type="PROSITE-ProRule" id="PRU00076"/>
    </source>
</evidence>
<dbReference type="AlphaFoldDB" id="A0A814DQW4"/>
<evidence type="ECO:0000313" key="9">
    <source>
        <dbReference type="EMBL" id="CAF0957880.1"/>
    </source>
</evidence>
<comment type="caution">
    <text evidence="6">Lacks conserved residue(s) required for the propagation of feature annotation.</text>
</comment>
<feature type="domain" description="EGF-like" evidence="7">
    <location>
        <begin position="489"/>
        <end position="523"/>
    </location>
</feature>
<dbReference type="GO" id="GO:0008061">
    <property type="term" value="F:chitin binding"/>
    <property type="evidence" value="ECO:0007669"/>
    <property type="project" value="InterPro"/>
</dbReference>
<dbReference type="InterPro" id="IPR036508">
    <property type="entry name" value="Chitin-bd_dom_sf"/>
</dbReference>
<feature type="domain" description="EGF-like" evidence="7">
    <location>
        <begin position="221"/>
        <end position="257"/>
    </location>
</feature>
<gene>
    <name evidence="10" type="ORF">JBS370_LOCUS7395</name>
    <name evidence="9" type="ORF">ZHD862_LOCUS10360</name>
</gene>
<keyword evidence="1 6" id="KW-0245">EGF-like domain</keyword>
<reference evidence="9" key="1">
    <citation type="submission" date="2021-02" db="EMBL/GenBank/DDBJ databases">
        <authorList>
            <person name="Nowell W R."/>
        </authorList>
    </citation>
    <scope>NUCLEOTIDE SEQUENCE</scope>
</reference>
<evidence type="ECO:0000256" key="4">
    <source>
        <dbReference type="ARBA" id="ARBA00023157"/>
    </source>
</evidence>
<evidence type="ECO:0000259" key="8">
    <source>
        <dbReference type="PROSITE" id="PS50940"/>
    </source>
</evidence>
<feature type="disulfide bond" evidence="6">
    <location>
        <begin position="247"/>
        <end position="256"/>
    </location>
</feature>
<feature type="disulfide bond" evidence="6">
    <location>
        <begin position="225"/>
        <end position="235"/>
    </location>
</feature>
<dbReference type="PROSITE" id="PS00022">
    <property type="entry name" value="EGF_1"/>
    <property type="match status" value="7"/>
</dbReference>
<feature type="disulfide bond" evidence="6">
    <location>
        <begin position="71"/>
        <end position="80"/>
    </location>
</feature>
<dbReference type="PANTHER" id="PTHR24049">
    <property type="entry name" value="CRUMBS FAMILY MEMBER"/>
    <property type="match status" value="1"/>
</dbReference>
<feature type="disulfide bond" evidence="6">
    <location>
        <begin position="128"/>
        <end position="138"/>
    </location>
</feature>
<feature type="disulfide bond" evidence="6">
    <location>
        <begin position="33"/>
        <end position="42"/>
    </location>
</feature>
<dbReference type="InterPro" id="IPR000152">
    <property type="entry name" value="EGF-type_Asp/Asn_hydroxyl_site"/>
</dbReference>
<feature type="domain" description="EGF-like" evidence="7">
    <location>
        <begin position="389"/>
        <end position="420"/>
    </location>
</feature>
<dbReference type="FunFam" id="2.10.25.10:FF:000472">
    <property type="entry name" value="Uncharacterized protein, isoform A"/>
    <property type="match status" value="1"/>
</dbReference>
<feature type="disulfide bond" evidence="6">
    <location>
        <begin position="448"/>
        <end position="457"/>
    </location>
</feature>
<feature type="domain" description="EGF-like" evidence="7">
    <location>
        <begin position="259"/>
        <end position="295"/>
    </location>
</feature>
<dbReference type="InterPro" id="IPR002557">
    <property type="entry name" value="Chitin-bd_dom"/>
</dbReference>
<dbReference type="InterPro" id="IPR009030">
    <property type="entry name" value="Growth_fac_rcpt_cys_sf"/>
</dbReference>
<dbReference type="SUPFAM" id="SSF57196">
    <property type="entry name" value="EGF/Laminin"/>
    <property type="match status" value="7"/>
</dbReference>
<dbReference type="PROSITE" id="PS50940">
    <property type="entry name" value="CHIT_BIND_II"/>
    <property type="match status" value="1"/>
</dbReference>
<feature type="disulfide bond" evidence="6">
    <location>
        <begin position="285"/>
        <end position="294"/>
    </location>
</feature>
<dbReference type="Gene3D" id="2.10.25.10">
    <property type="entry name" value="Laminin"/>
    <property type="match status" value="9"/>
</dbReference>
<dbReference type="PROSITE" id="PS01187">
    <property type="entry name" value="EGF_CA"/>
    <property type="match status" value="2"/>
</dbReference>
<dbReference type="PRINTS" id="PR00010">
    <property type="entry name" value="EGFBLOOD"/>
</dbReference>
<dbReference type="PROSITE" id="PS00010">
    <property type="entry name" value="ASX_HYDROXYL"/>
    <property type="match status" value="2"/>
</dbReference>
<dbReference type="GO" id="GO:0005576">
    <property type="term" value="C:extracellular region"/>
    <property type="evidence" value="ECO:0007669"/>
    <property type="project" value="InterPro"/>
</dbReference>
<protein>
    <submittedName>
        <fullName evidence="9">Uncharacterized protein</fullName>
    </submittedName>
</protein>
<feature type="domain" description="EGF-like" evidence="7">
    <location>
        <begin position="83"/>
        <end position="123"/>
    </location>
</feature>
<proteinExistence type="predicted"/>
<evidence type="ECO:0000256" key="2">
    <source>
        <dbReference type="ARBA" id="ARBA00022729"/>
    </source>
</evidence>
<dbReference type="Proteomes" id="UP000663836">
    <property type="component" value="Unassembled WGS sequence"/>
</dbReference>
<evidence type="ECO:0000313" key="11">
    <source>
        <dbReference type="Proteomes" id="UP000663864"/>
    </source>
</evidence>
<dbReference type="EMBL" id="CAJOBD010000439">
    <property type="protein sequence ID" value="CAF3668822.1"/>
    <property type="molecule type" value="Genomic_DNA"/>
</dbReference>
<dbReference type="Pfam" id="PF00008">
    <property type="entry name" value="EGF"/>
    <property type="match status" value="5"/>
</dbReference>
<feature type="domain" description="EGF-like" evidence="7">
    <location>
        <begin position="45"/>
        <end position="81"/>
    </location>
</feature>
<dbReference type="SUPFAM" id="SSF57625">
    <property type="entry name" value="Invertebrate chitin-binding proteins"/>
    <property type="match status" value="1"/>
</dbReference>
<feature type="disulfide bond" evidence="6">
    <location>
        <begin position="559"/>
        <end position="568"/>
    </location>
</feature>
<evidence type="ECO:0000313" key="10">
    <source>
        <dbReference type="EMBL" id="CAF3668822.1"/>
    </source>
</evidence>
<keyword evidence="3" id="KW-0677">Repeat</keyword>
<dbReference type="InterPro" id="IPR001881">
    <property type="entry name" value="EGF-like_Ca-bd_dom"/>
</dbReference>
<dbReference type="EMBL" id="CAJNOT010000370">
    <property type="protein sequence ID" value="CAF0957880.1"/>
    <property type="molecule type" value="Genomic_DNA"/>
</dbReference>
<dbReference type="InterPro" id="IPR000742">
    <property type="entry name" value="EGF"/>
</dbReference>
<keyword evidence="5" id="KW-0325">Glycoprotein</keyword>
<keyword evidence="4 6" id="KW-1015">Disulfide bond</keyword>
<accession>A0A814DQW4</accession>
<keyword evidence="2" id="KW-0732">Signal</keyword>
<feature type="domain" description="EGF-like" evidence="7">
    <location>
        <begin position="124"/>
        <end position="163"/>
    </location>
</feature>
<evidence type="ECO:0000256" key="5">
    <source>
        <dbReference type="ARBA" id="ARBA00023180"/>
    </source>
</evidence>
<organism evidence="9 11">
    <name type="scientific">Rotaria sordida</name>
    <dbReference type="NCBI Taxonomy" id="392033"/>
    <lineage>
        <taxon>Eukaryota</taxon>
        <taxon>Metazoa</taxon>
        <taxon>Spiralia</taxon>
        <taxon>Gnathifera</taxon>
        <taxon>Rotifera</taxon>
        <taxon>Eurotatoria</taxon>
        <taxon>Bdelloidea</taxon>
        <taxon>Philodinida</taxon>
        <taxon>Philodinidae</taxon>
        <taxon>Rotaria</taxon>
    </lineage>
</organism>
<dbReference type="SMART" id="SM00494">
    <property type="entry name" value="ChtBD2"/>
    <property type="match status" value="1"/>
</dbReference>
<feature type="disulfide bond" evidence="6">
    <location>
        <begin position="513"/>
        <end position="522"/>
    </location>
</feature>
<feature type="domain" description="Chitin-binding type-2" evidence="8">
    <location>
        <begin position="572"/>
        <end position="640"/>
    </location>
</feature>
<evidence type="ECO:0000256" key="3">
    <source>
        <dbReference type="ARBA" id="ARBA00022737"/>
    </source>
</evidence>
<feature type="domain" description="EGF-like" evidence="7">
    <location>
        <begin position="533"/>
        <end position="569"/>
    </location>
</feature>
<feature type="domain" description="EGF-like" evidence="7">
    <location>
        <begin position="6"/>
        <end position="43"/>
    </location>
</feature>
<sequence>MNNITNAQICTPDVCNKHGTCIPNTSSSFICQCDSGFVGSTCDQELDECASHPCANNGTCIDLENGFLCHCLHEWNGTLCTELKNPCQSSPCGPLGKCIQTNQVQLPYYCECPDGQNTVFKCADPNPCLPNPCGPGDCEITAHLLNGYICRCHDGTIQMTNCSTPKNPCATLPCGTQGRCLTLTAAPKGYMCMCQSDGITFTTIDTCPTTNSICTHLTCKNGGTCIPYSVNEASCSIGQIGSTCCQCPPNYTGLRCEREIDFCSSNPCKTNGRCLSGKSGYRCQCYEGFTGENCEVRITRSGCLSNPCTVGICYQLHQNGASYVCICPDGTLSLSCNSTNSTRNLYALPTIPSPTTTPIVSLMFGNSGKYGSETNGNIVPSISTCSPLSRNVCNGGQCILVGGTTYGCRCREGYTGVYCENNINECASNPCLGGGTCYDLINAYACFCPDRVFRPQCNTTGVSSTVTGSSVLMSSSNHKISSSQGDKSLHYTCHCRHGGLCYTSTTGAKLCQCLNGFTGPLCEISISSGISRGQSVCSQSICQNSGTCQEQGGTPICICKPGFTGQRCESEYFRCQANGRFSDVSSCKQGRYFECVYFGQYDLGLPNGVLYSRSCPPGLWFNALNDQCDYPILLIRNCEIEAISCYQCSMKYSNVECNSNNSSYFTDCQPTFDTCLTIVLKPDNFDEIIITKYCTKRNACERQQNYTHSLTPCQPNNEGRSWGCVSCCGDRDLCNYDDSNRLIPNINIARIFLFGFLHFFFCY</sequence>
<dbReference type="SMART" id="SM00181">
    <property type="entry name" value="EGF"/>
    <property type="match status" value="12"/>
</dbReference>
<evidence type="ECO:0000256" key="1">
    <source>
        <dbReference type="ARBA" id="ARBA00022536"/>
    </source>
</evidence>
<name>A0A814DQW4_9BILA</name>
<dbReference type="PROSITE" id="PS01186">
    <property type="entry name" value="EGF_2"/>
    <property type="match status" value="5"/>
</dbReference>
<feature type="domain" description="EGF-like" evidence="7">
    <location>
        <begin position="422"/>
        <end position="458"/>
    </location>
</feature>
<dbReference type="InterPro" id="IPR018097">
    <property type="entry name" value="EGF_Ca-bd_CS"/>
</dbReference>
<evidence type="ECO:0000259" key="7">
    <source>
        <dbReference type="PROSITE" id="PS50026"/>
    </source>
</evidence>
<dbReference type="GO" id="GO:0005509">
    <property type="term" value="F:calcium ion binding"/>
    <property type="evidence" value="ECO:0007669"/>
    <property type="project" value="InterPro"/>
</dbReference>
<comment type="caution">
    <text evidence="9">The sequence shown here is derived from an EMBL/GenBank/DDBJ whole genome shotgun (WGS) entry which is preliminary data.</text>
</comment>